<dbReference type="Proteomes" id="UP000276133">
    <property type="component" value="Unassembled WGS sequence"/>
</dbReference>
<dbReference type="EMBL" id="REGN01010282">
    <property type="protein sequence ID" value="RMZ99310.1"/>
    <property type="molecule type" value="Genomic_DNA"/>
</dbReference>
<protein>
    <submittedName>
        <fullName evidence="1">Uncharacterized protein</fullName>
    </submittedName>
</protein>
<gene>
    <name evidence="1" type="ORF">BpHYR1_027204</name>
</gene>
<sequence>MELVMFVDSVSMSSSVFSSSVENFRSLLYAVFVVLRQLVDGRLCLTLKLGDGQNIFLTGLEQIDKSRTLFEGL</sequence>
<organism evidence="1 2">
    <name type="scientific">Brachionus plicatilis</name>
    <name type="common">Marine rotifer</name>
    <name type="synonym">Brachionus muelleri</name>
    <dbReference type="NCBI Taxonomy" id="10195"/>
    <lineage>
        <taxon>Eukaryota</taxon>
        <taxon>Metazoa</taxon>
        <taxon>Spiralia</taxon>
        <taxon>Gnathifera</taxon>
        <taxon>Rotifera</taxon>
        <taxon>Eurotatoria</taxon>
        <taxon>Monogononta</taxon>
        <taxon>Pseudotrocha</taxon>
        <taxon>Ploima</taxon>
        <taxon>Brachionidae</taxon>
        <taxon>Brachionus</taxon>
    </lineage>
</organism>
<reference evidence="1 2" key="1">
    <citation type="journal article" date="2018" name="Sci. Rep.">
        <title>Genomic signatures of local adaptation to the degree of environmental predictability in rotifers.</title>
        <authorList>
            <person name="Franch-Gras L."/>
            <person name="Hahn C."/>
            <person name="Garcia-Roger E.M."/>
            <person name="Carmona M.J."/>
            <person name="Serra M."/>
            <person name="Gomez A."/>
        </authorList>
    </citation>
    <scope>NUCLEOTIDE SEQUENCE [LARGE SCALE GENOMIC DNA]</scope>
    <source>
        <strain evidence="1">HYR1</strain>
    </source>
</reference>
<dbReference type="AlphaFoldDB" id="A0A3M7PKS9"/>
<proteinExistence type="predicted"/>
<comment type="caution">
    <text evidence="1">The sequence shown here is derived from an EMBL/GenBank/DDBJ whole genome shotgun (WGS) entry which is preliminary data.</text>
</comment>
<keyword evidence="2" id="KW-1185">Reference proteome</keyword>
<evidence type="ECO:0000313" key="2">
    <source>
        <dbReference type="Proteomes" id="UP000276133"/>
    </source>
</evidence>
<name>A0A3M7PKS9_BRAPC</name>
<accession>A0A3M7PKS9</accession>
<evidence type="ECO:0000313" key="1">
    <source>
        <dbReference type="EMBL" id="RMZ99310.1"/>
    </source>
</evidence>